<organism evidence="2 3">
    <name type="scientific">Aquilegia coerulea</name>
    <name type="common">Rocky mountain columbine</name>
    <dbReference type="NCBI Taxonomy" id="218851"/>
    <lineage>
        <taxon>Eukaryota</taxon>
        <taxon>Viridiplantae</taxon>
        <taxon>Streptophyta</taxon>
        <taxon>Embryophyta</taxon>
        <taxon>Tracheophyta</taxon>
        <taxon>Spermatophyta</taxon>
        <taxon>Magnoliopsida</taxon>
        <taxon>Ranunculales</taxon>
        <taxon>Ranunculaceae</taxon>
        <taxon>Thalictroideae</taxon>
        <taxon>Aquilegia</taxon>
    </lineage>
</organism>
<sequence length="69" mass="8074">MVTWYCQTHDFCYSFLTLLCLISSIGALRNLFAINILFFRARPSLIDKFIESQPWEIGFTWLVHCTLAP</sequence>
<keyword evidence="1" id="KW-0812">Transmembrane</keyword>
<gene>
    <name evidence="2" type="ORF">AQUCO_05300045v1</name>
</gene>
<dbReference type="AlphaFoldDB" id="A0A2G5CI61"/>
<keyword evidence="1" id="KW-0472">Membrane</keyword>
<protein>
    <submittedName>
        <fullName evidence="2">Uncharacterized protein</fullName>
    </submittedName>
</protein>
<dbReference type="InParanoid" id="A0A2G5CI61"/>
<evidence type="ECO:0000313" key="2">
    <source>
        <dbReference type="EMBL" id="PIA30939.1"/>
    </source>
</evidence>
<name>A0A2G5CI61_AQUCA</name>
<keyword evidence="3" id="KW-1185">Reference proteome</keyword>
<reference evidence="2 3" key="1">
    <citation type="submission" date="2017-09" db="EMBL/GenBank/DDBJ databases">
        <title>WGS assembly of Aquilegia coerulea Goldsmith.</title>
        <authorList>
            <person name="Hodges S."/>
            <person name="Kramer E."/>
            <person name="Nordborg M."/>
            <person name="Tomkins J."/>
            <person name="Borevitz J."/>
            <person name="Derieg N."/>
            <person name="Yan J."/>
            <person name="Mihaltcheva S."/>
            <person name="Hayes R.D."/>
            <person name="Rokhsar D."/>
        </authorList>
    </citation>
    <scope>NUCLEOTIDE SEQUENCE [LARGE SCALE GENOMIC DNA]</scope>
    <source>
        <strain evidence="3">cv. Goldsmith</strain>
    </source>
</reference>
<accession>A0A2G5CI61</accession>
<dbReference type="EMBL" id="KZ305070">
    <property type="protein sequence ID" value="PIA30939.1"/>
    <property type="molecule type" value="Genomic_DNA"/>
</dbReference>
<dbReference type="Proteomes" id="UP000230069">
    <property type="component" value="Unassembled WGS sequence"/>
</dbReference>
<feature type="transmembrane region" description="Helical" evidence="1">
    <location>
        <begin position="15"/>
        <end position="39"/>
    </location>
</feature>
<evidence type="ECO:0000313" key="3">
    <source>
        <dbReference type="Proteomes" id="UP000230069"/>
    </source>
</evidence>
<evidence type="ECO:0000256" key="1">
    <source>
        <dbReference type="SAM" id="Phobius"/>
    </source>
</evidence>
<proteinExistence type="predicted"/>
<keyword evidence="1" id="KW-1133">Transmembrane helix</keyword>